<evidence type="ECO:0000313" key="6">
    <source>
        <dbReference type="EMBL" id="KTC69613.1"/>
    </source>
</evidence>
<dbReference type="SUPFAM" id="SSF53474">
    <property type="entry name" value="alpha/beta-Hydrolases"/>
    <property type="match status" value="1"/>
</dbReference>
<keyword evidence="3" id="KW-0732">Signal</keyword>
<comment type="caution">
    <text evidence="6">The sequence shown here is derived from an EMBL/GenBank/DDBJ whole genome shotgun (WGS) entry which is preliminary data.</text>
</comment>
<keyword evidence="7" id="KW-1185">Reference proteome</keyword>
<dbReference type="PROSITE" id="PS00131">
    <property type="entry name" value="CARBOXYPEPT_SER_SER"/>
    <property type="match status" value="1"/>
</dbReference>
<keyword evidence="2" id="KW-0645">Protease</keyword>
<dbReference type="InterPro" id="IPR029058">
    <property type="entry name" value="AB_hydrolase_fold"/>
</dbReference>
<evidence type="ECO:0000256" key="4">
    <source>
        <dbReference type="ARBA" id="ARBA00022801"/>
    </source>
</evidence>
<dbReference type="STRING" id="447.Lboz_3129"/>
<dbReference type="PANTHER" id="PTHR11802:SF3">
    <property type="entry name" value="RETINOID-INDUCIBLE SERINE CARBOXYPEPTIDASE"/>
    <property type="match status" value="1"/>
</dbReference>
<proteinExistence type="predicted"/>
<protein>
    <submittedName>
        <fullName evidence="6">Serine carboxypeptidase</fullName>
    </submittedName>
</protein>
<evidence type="ECO:0000256" key="5">
    <source>
        <dbReference type="ARBA" id="ARBA00023180"/>
    </source>
</evidence>
<reference evidence="6 7" key="1">
    <citation type="submission" date="2015-11" db="EMBL/GenBank/DDBJ databases">
        <title>Genomic analysis of 38 Legionella species identifies large and diverse effector repertoires.</title>
        <authorList>
            <person name="Burstein D."/>
            <person name="Amaro F."/>
            <person name="Zusman T."/>
            <person name="Lifshitz Z."/>
            <person name="Cohen O."/>
            <person name="Gilbert J.A."/>
            <person name="Pupko T."/>
            <person name="Shuman H.A."/>
            <person name="Segal G."/>
        </authorList>
    </citation>
    <scope>NUCLEOTIDE SEQUENCE [LARGE SCALE GENOMIC DNA]</scope>
    <source>
        <strain evidence="6 7">WIGA</strain>
    </source>
</reference>
<evidence type="ECO:0000256" key="3">
    <source>
        <dbReference type="ARBA" id="ARBA00022729"/>
    </source>
</evidence>
<dbReference type="AlphaFoldDB" id="A0A0W0RET4"/>
<dbReference type="Pfam" id="PF00450">
    <property type="entry name" value="Peptidase_S10"/>
    <property type="match status" value="1"/>
</dbReference>
<evidence type="ECO:0000256" key="2">
    <source>
        <dbReference type="ARBA" id="ARBA00022670"/>
    </source>
</evidence>
<dbReference type="Proteomes" id="UP000054695">
    <property type="component" value="Unassembled WGS sequence"/>
</dbReference>
<evidence type="ECO:0000256" key="1">
    <source>
        <dbReference type="ARBA" id="ARBA00022645"/>
    </source>
</evidence>
<dbReference type="PATRIC" id="fig|447.4.peg.3340"/>
<dbReference type="GO" id="GO:0004185">
    <property type="term" value="F:serine-type carboxypeptidase activity"/>
    <property type="evidence" value="ECO:0007669"/>
    <property type="project" value="InterPro"/>
</dbReference>
<dbReference type="PROSITE" id="PS00560">
    <property type="entry name" value="CARBOXYPEPT_SER_HIS"/>
    <property type="match status" value="1"/>
</dbReference>
<dbReference type="PANTHER" id="PTHR11802">
    <property type="entry name" value="SERINE PROTEASE FAMILY S10 SERINE CARBOXYPEPTIDASE"/>
    <property type="match status" value="1"/>
</dbReference>
<dbReference type="PRINTS" id="PR00724">
    <property type="entry name" value="CRBOXYPTASEC"/>
</dbReference>
<dbReference type="InterPro" id="IPR001563">
    <property type="entry name" value="Peptidase_S10"/>
</dbReference>
<organism evidence="6 7">
    <name type="scientific">Legionella bozemanae</name>
    <name type="common">Fluoribacter bozemanae</name>
    <dbReference type="NCBI Taxonomy" id="447"/>
    <lineage>
        <taxon>Bacteria</taxon>
        <taxon>Pseudomonadati</taxon>
        <taxon>Pseudomonadota</taxon>
        <taxon>Gammaproteobacteria</taxon>
        <taxon>Legionellales</taxon>
        <taxon>Legionellaceae</taxon>
        <taxon>Legionella</taxon>
    </lineage>
</organism>
<gene>
    <name evidence="6" type="ORF">Lboz_3129</name>
</gene>
<keyword evidence="4" id="KW-0378">Hydrolase</keyword>
<name>A0A0W0RET4_LEGBO</name>
<evidence type="ECO:0000313" key="7">
    <source>
        <dbReference type="Proteomes" id="UP000054695"/>
    </source>
</evidence>
<dbReference type="InterPro" id="IPR033124">
    <property type="entry name" value="Ser_caboxypep_his_AS"/>
</dbReference>
<keyword evidence="1 6" id="KW-0121">Carboxypeptidase</keyword>
<dbReference type="Gene3D" id="3.40.50.1820">
    <property type="entry name" value="alpha/beta hydrolase"/>
    <property type="match status" value="1"/>
</dbReference>
<dbReference type="GO" id="GO:0006508">
    <property type="term" value="P:proteolysis"/>
    <property type="evidence" value="ECO:0007669"/>
    <property type="project" value="UniProtKB-KW"/>
</dbReference>
<sequence length="481" mass="53759">MDALLSDLFGLRDLAPKFSLDGAVGGIKVFPFNKGSTMHIVFWFLFFGYTLVAFASSPNIADNSQDRIVSLPGFGTLKNIEYAGYLPLSTSVCSKQKCNAVPGNLFYWYVENREHYADAPLVLWLNGGPGAASMYGFFMENGPYVINKDGTLSERHYSWSQKANYLVIDQPAGVGFSYGEPNTFSNESEAIDQLYGALKIFFQQHPELESKPFYLAGESYAGKYLPQLAIRIISETGTTPKINLKGLLIGDAWVNPRLQQRANADFAYSHGLIDRQVRDQVLKLYDLCIKEIDKTMPSSRKANQVCKKMQELIEKESGGLNMANIAKGTEPDDALMIHYLNKSEVRHALHVDKRIQQFNNFSKQVADQLEIGEQDSVADLYPKILAAGIRVLIYNGLEDGKDSNFMSTELWLSALKWPFKNKFAHAASCVWRTDGKVAGYAKTSGGLTQVKIRNAGHLAPIDQPARLFDLFNHFIRNKPLC</sequence>
<accession>A0A0W0RET4</accession>
<keyword evidence="5" id="KW-0325">Glycoprotein</keyword>
<dbReference type="InterPro" id="IPR018202">
    <property type="entry name" value="Ser_caboxypep_ser_AS"/>
</dbReference>
<dbReference type="EMBL" id="LNXU01000045">
    <property type="protein sequence ID" value="KTC69613.1"/>
    <property type="molecule type" value="Genomic_DNA"/>
</dbReference>